<accession>A0AAV5LC34</accession>
<name>A0AAV5LC34_9ROSI</name>
<evidence type="ECO:0000313" key="2">
    <source>
        <dbReference type="Proteomes" id="UP001054252"/>
    </source>
</evidence>
<reference evidence="1 2" key="1">
    <citation type="journal article" date="2021" name="Commun. Biol.">
        <title>The genome of Shorea leprosula (Dipterocarpaceae) highlights the ecological relevance of drought in aseasonal tropical rainforests.</title>
        <authorList>
            <person name="Ng K.K.S."/>
            <person name="Kobayashi M.J."/>
            <person name="Fawcett J.A."/>
            <person name="Hatakeyama M."/>
            <person name="Paape T."/>
            <person name="Ng C.H."/>
            <person name="Ang C.C."/>
            <person name="Tnah L.H."/>
            <person name="Lee C.T."/>
            <person name="Nishiyama T."/>
            <person name="Sese J."/>
            <person name="O'Brien M.J."/>
            <person name="Copetti D."/>
            <person name="Mohd Noor M.I."/>
            <person name="Ong R.C."/>
            <person name="Putra M."/>
            <person name="Sireger I.Z."/>
            <person name="Indrioko S."/>
            <person name="Kosugi Y."/>
            <person name="Izuno A."/>
            <person name="Isagi Y."/>
            <person name="Lee S.L."/>
            <person name="Shimizu K.K."/>
        </authorList>
    </citation>
    <scope>NUCLEOTIDE SEQUENCE [LARGE SCALE GENOMIC DNA]</scope>
    <source>
        <strain evidence="1">214</strain>
    </source>
</reference>
<dbReference type="AlphaFoldDB" id="A0AAV5LC34"/>
<sequence>MRMCQNLALVEVRGTIVPLFCSGLSIEECLPSSLSLHFLVCDLESLSALSTYMHRWSCLWHYLLSLSYRKKIHIQNTWPY</sequence>
<comment type="caution">
    <text evidence="1">The sequence shown here is derived from an EMBL/GenBank/DDBJ whole genome shotgun (WGS) entry which is preliminary data.</text>
</comment>
<protein>
    <submittedName>
        <fullName evidence="1">Uncharacterized protein</fullName>
    </submittedName>
</protein>
<proteinExistence type="predicted"/>
<organism evidence="1 2">
    <name type="scientific">Rubroshorea leprosula</name>
    <dbReference type="NCBI Taxonomy" id="152421"/>
    <lineage>
        <taxon>Eukaryota</taxon>
        <taxon>Viridiplantae</taxon>
        <taxon>Streptophyta</taxon>
        <taxon>Embryophyta</taxon>
        <taxon>Tracheophyta</taxon>
        <taxon>Spermatophyta</taxon>
        <taxon>Magnoliopsida</taxon>
        <taxon>eudicotyledons</taxon>
        <taxon>Gunneridae</taxon>
        <taxon>Pentapetalae</taxon>
        <taxon>rosids</taxon>
        <taxon>malvids</taxon>
        <taxon>Malvales</taxon>
        <taxon>Dipterocarpaceae</taxon>
        <taxon>Rubroshorea</taxon>
    </lineage>
</organism>
<dbReference type="EMBL" id="BPVZ01000107">
    <property type="protein sequence ID" value="GKV34805.1"/>
    <property type="molecule type" value="Genomic_DNA"/>
</dbReference>
<evidence type="ECO:0000313" key="1">
    <source>
        <dbReference type="EMBL" id="GKV34805.1"/>
    </source>
</evidence>
<dbReference type="Proteomes" id="UP001054252">
    <property type="component" value="Unassembled WGS sequence"/>
</dbReference>
<gene>
    <name evidence="1" type="ORF">SLEP1_g43146</name>
</gene>
<keyword evidence="2" id="KW-1185">Reference proteome</keyword>